<dbReference type="PANTHER" id="PTHR10963:SF55">
    <property type="entry name" value="GLYCOSIDE HYDROLASE FAMILY 16 PROTEIN"/>
    <property type="match status" value="1"/>
</dbReference>
<dbReference type="CDD" id="cd08023">
    <property type="entry name" value="GH16_laminarinase_like"/>
    <property type="match status" value="1"/>
</dbReference>
<feature type="domain" description="GH16" evidence="3">
    <location>
        <begin position="165"/>
        <end position="431"/>
    </location>
</feature>
<evidence type="ECO:0000313" key="5">
    <source>
        <dbReference type="Proteomes" id="UP000072189"/>
    </source>
</evidence>
<organism evidence="4 5">
    <name type="scientific">Microbacterium testaceum</name>
    <name type="common">Aureobacterium testaceum</name>
    <name type="synonym">Brevibacterium testaceum</name>
    <dbReference type="NCBI Taxonomy" id="2033"/>
    <lineage>
        <taxon>Bacteria</taxon>
        <taxon>Bacillati</taxon>
        <taxon>Actinomycetota</taxon>
        <taxon>Actinomycetes</taxon>
        <taxon>Micrococcales</taxon>
        <taxon>Microbacteriaceae</taxon>
        <taxon>Microbacterium</taxon>
    </lineage>
</organism>
<feature type="signal peptide" evidence="2">
    <location>
        <begin position="1"/>
        <end position="28"/>
    </location>
</feature>
<dbReference type="InterPro" id="IPR000757">
    <property type="entry name" value="Beta-glucanase-like"/>
</dbReference>
<protein>
    <recommendedName>
        <fullName evidence="3">GH16 domain-containing protein</fullName>
    </recommendedName>
</protein>
<dbReference type="EMBL" id="LDRV01000043">
    <property type="protein sequence ID" value="KTS12810.1"/>
    <property type="molecule type" value="Genomic_DNA"/>
</dbReference>
<dbReference type="Pfam" id="PF00722">
    <property type="entry name" value="Glyco_hydro_16"/>
    <property type="match status" value="1"/>
</dbReference>
<dbReference type="AlphaFoldDB" id="A0A147F8U6"/>
<dbReference type="PANTHER" id="PTHR10963">
    <property type="entry name" value="GLYCOSYL HYDROLASE-RELATED"/>
    <property type="match status" value="1"/>
</dbReference>
<comment type="similarity">
    <text evidence="1">Belongs to the glycosyl hydrolase 16 family.</text>
</comment>
<dbReference type="Proteomes" id="UP000072189">
    <property type="component" value="Unassembled WGS sequence"/>
</dbReference>
<name>A0A147F8U6_MICTE</name>
<evidence type="ECO:0000256" key="2">
    <source>
        <dbReference type="SAM" id="SignalP"/>
    </source>
</evidence>
<dbReference type="Gene3D" id="2.60.120.200">
    <property type="match status" value="1"/>
</dbReference>
<dbReference type="GO" id="GO:0004553">
    <property type="term" value="F:hydrolase activity, hydrolyzing O-glycosyl compounds"/>
    <property type="evidence" value="ECO:0007669"/>
    <property type="project" value="InterPro"/>
</dbReference>
<comment type="caution">
    <text evidence="4">The sequence shown here is derived from an EMBL/GenBank/DDBJ whole genome shotgun (WGS) entry which is preliminary data.</text>
</comment>
<feature type="chain" id="PRO_5039683081" description="GH16 domain-containing protein" evidence="2">
    <location>
        <begin position="29"/>
        <end position="431"/>
    </location>
</feature>
<sequence>MTHPSRRTTRRSLAVLLAPVFALPFALASSLVAAPAGAAANDTAATAATCEQYTICVLSPEHRADVNGNTTIQVLAPGMLNVAARSWSIPVNGQPSQGKDDWFVQSAAPDAQGYVTLVFPAGRFPHGPTTVLINAWNSPAGDPHFTKSDTHYLQLYNTGGTSWAAGAPSAPAPAANMNLVFSEEFDAPLSASRTGAGAEYAAAMPWEADGAEFGDAHFADPNGPLNPFEVVDDDYLKITASEAPDGFVDPKGWGRTHIGGLLSSLRTDATGFTATYGYFETRFMAPPGLGTWPAFWLMSKNRVTEGLSSSAAEIDIVEQHGESISLKRSSQASHCWRCNPETNKTNVINSFTYGDAARTWHTYGVNVTPTDTVYYLDGVETWRQPTLPDAHGEMFFMINLATGGGWPTDLSMYDGNVDMWVDYIRVYEPTP</sequence>
<accession>A0A147F8U6</accession>
<evidence type="ECO:0000256" key="1">
    <source>
        <dbReference type="ARBA" id="ARBA00006865"/>
    </source>
</evidence>
<dbReference type="RefSeq" id="WP_058613912.1">
    <property type="nucleotide sequence ID" value="NZ_LDRV01000043.1"/>
</dbReference>
<keyword evidence="2" id="KW-0732">Signal</keyword>
<reference evidence="4 5" key="1">
    <citation type="journal article" date="2016" name="Front. Microbiol.">
        <title>Genomic Resource of Rice Seed Associated Bacteria.</title>
        <authorList>
            <person name="Midha S."/>
            <person name="Bansal K."/>
            <person name="Sharma S."/>
            <person name="Kumar N."/>
            <person name="Patil P.P."/>
            <person name="Chaudhry V."/>
            <person name="Patil P.B."/>
        </authorList>
    </citation>
    <scope>NUCLEOTIDE SEQUENCE [LARGE SCALE GENOMIC DNA]</scope>
    <source>
        <strain evidence="4 5">RSA3</strain>
    </source>
</reference>
<evidence type="ECO:0000259" key="3">
    <source>
        <dbReference type="PROSITE" id="PS51762"/>
    </source>
</evidence>
<evidence type="ECO:0000313" key="4">
    <source>
        <dbReference type="EMBL" id="KTS12810.1"/>
    </source>
</evidence>
<gene>
    <name evidence="4" type="ORF">RSA3_07735</name>
</gene>
<dbReference type="PROSITE" id="PS51762">
    <property type="entry name" value="GH16_2"/>
    <property type="match status" value="1"/>
</dbReference>
<dbReference type="GO" id="GO:0005975">
    <property type="term" value="P:carbohydrate metabolic process"/>
    <property type="evidence" value="ECO:0007669"/>
    <property type="project" value="InterPro"/>
</dbReference>
<dbReference type="SUPFAM" id="SSF49899">
    <property type="entry name" value="Concanavalin A-like lectins/glucanases"/>
    <property type="match status" value="1"/>
</dbReference>
<dbReference type="InterPro" id="IPR013320">
    <property type="entry name" value="ConA-like_dom_sf"/>
</dbReference>
<proteinExistence type="inferred from homology"/>
<dbReference type="PATRIC" id="fig|2033.7.peg.2207"/>
<dbReference type="InterPro" id="IPR050546">
    <property type="entry name" value="Glycosyl_Hydrlase_16"/>
</dbReference>